<reference evidence="1" key="2">
    <citation type="journal article" date="2015" name="Data Brief">
        <title>Shoot transcriptome of the giant reed, Arundo donax.</title>
        <authorList>
            <person name="Barrero R.A."/>
            <person name="Guerrero F.D."/>
            <person name="Moolhuijzen P."/>
            <person name="Goolsby J.A."/>
            <person name="Tidwell J."/>
            <person name="Bellgard S.E."/>
            <person name="Bellgard M.I."/>
        </authorList>
    </citation>
    <scope>NUCLEOTIDE SEQUENCE</scope>
    <source>
        <tissue evidence="1">Shoot tissue taken approximately 20 cm above the soil surface</tissue>
    </source>
</reference>
<protein>
    <submittedName>
        <fullName evidence="1">Uncharacterized protein</fullName>
    </submittedName>
</protein>
<name>A0A0A8XVS1_ARUDO</name>
<evidence type="ECO:0000313" key="1">
    <source>
        <dbReference type="EMBL" id="JAD18069.1"/>
    </source>
</evidence>
<sequence>MAVYPWGRLFLKKNPTFALKIQESNIVP</sequence>
<organism evidence="1">
    <name type="scientific">Arundo donax</name>
    <name type="common">Giant reed</name>
    <name type="synonym">Donax arundinaceus</name>
    <dbReference type="NCBI Taxonomy" id="35708"/>
    <lineage>
        <taxon>Eukaryota</taxon>
        <taxon>Viridiplantae</taxon>
        <taxon>Streptophyta</taxon>
        <taxon>Embryophyta</taxon>
        <taxon>Tracheophyta</taxon>
        <taxon>Spermatophyta</taxon>
        <taxon>Magnoliopsida</taxon>
        <taxon>Liliopsida</taxon>
        <taxon>Poales</taxon>
        <taxon>Poaceae</taxon>
        <taxon>PACMAD clade</taxon>
        <taxon>Arundinoideae</taxon>
        <taxon>Arundineae</taxon>
        <taxon>Arundo</taxon>
    </lineage>
</organism>
<proteinExistence type="predicted"/>
<dbReference type="AlphaFoldDB" id="A0A0A8XVS1"/>
<dbReference type="EMBL" id="GBRH01279826">
    <property type="protein sequence ID" value="JAD18069.1"/>
    <property type="molecule type" value="Transcribed_RNA"/>
</dbReference>
<accession>A0A0A8XVS1</accession>
<reference evidence="1" key="1">
    <citation type="submission" date="2014-09" db="EMBL/GenBank/DDBJ databases">
        <authorList>
            <person name="Magalhaes I.L.F."/>
            <person name="Oliveira U."/>
            <person name="Santos F.R."/>
            <person name="Vidigal T.H.D.A."/>
            <person name="Brescovit A.D."/>
            <person name="Santos A.J."/>
        </authorList>
    </citation>
    <scope>NUCLEOTIDE SEQUENCE</scope>
    <source>
        <tissue evidence="1">Shoot tissue taken approximately 20 cm above the soil surface</tissue>
    </source>
</reference>